<proteinExistence type="inferred from homology"/>
<dbReference type="OrthoDB" id="3173073at2"/>
<evidence type="ECO:0000256" key="5">
    <source>
        <dbReference type="ARBA" id="ARBA00022741"/>
    </source>
</evidence>
<dbReference type="NCBIfam" id="NF002870">
    <property type="entry name" value="PRK03188.1"/>
    <property type="match status" value="1"/>
</dbReference>
<dbReference type="Gene3D" id="3.30.70.890">
    <property type="entry name" value="GHMP kinase, C-terminal domain"/>
    <property type="match status" value="1"/>
</dbReference>
<comment type="caution">
    <text evidence="12">The sequence shown here is derived from an EMBL/GenBank/DDBJ whole genome shotgun (WGS) entry which is preliminary data.</text>
</comment>
<keyword evidence="7 9" id="KW-0067">ATP-binding</keyword>
<dbReference type="InterPro" id="IPR014721">
    <property type="entry name" value="Ribsml_uS5_D2-typ_fold_subgr"/>
</dbReference>
<dbReference type="SUPFAM" id="SSF54211">
    <property type="entry name" value="Ribosomal protein S5 domain 2-like"/>
    <property type="match status" value="1"/>
</dbReference>
<dbReference type="EMBL" id="RDBE01000009">
    <property type="protein sequence ID" value="RLV48493.1"/>
    <property type="molecule type" value="Genomic_DNA"/>
</dbReference>
<comment type="similarity">
    <text evidence="1 9">Belongs to the GHMP kinase family. IspE subfamily.</text>
</comment>
<evidence type="ECO:0000256" key="1">
    <source>
        <dbReference type="ARBA" id="ARBA00009684"/>
    </source>
</evidence>
<comment type="catalytic activity">
    <reaction evidence="9">
        <text>4-CDP-2-C-methyl-D-erythritol + ATP = 4-CDP-2-C-methyl-D-erythritol 2-phosphate + ADP + H(+)</text>
        <dbReference type="Rhea" id="RHEA:18437"/>
        <dbReference type="ChEBI" id="CHEBI:15378"/>
        <dbReference type="ChEBI" id="CHEBI:30616"/>
        <dbReference type="ChEBI" id="CHEBI:57823"/>
        <dbReference type="ChEBI" id="CHEBI:57919"/>
        <dbReference type="ChEBI" id="CHEBI:456216"/>
        <dbReference type="EC" id="2.7.1.148"/>
    </reaction>
</comment>
<gene>
    <name evidence="9" type="primary">ispE</name>
    <name evidence="12" type="ORF">D9V37_14010</name>
</gene>
<evidence type="ECO:0000256" key="7">
    <source>
        <dbReference type="ARBA" id="ARBA00022840"/>
    </source>
</evidence>
<dbReference type="UniPathway" id="UPA00056">
    <property type="reaction ID" value="UER00094"/>
</dbReference>
<dbReference type="PANTHER" id="PTHR43527:SF2">
    <property type="entry name" value="4-DIPHOSPHOCYTIDYL-2-C-METHYL-D-ERYTHRITOL KINASE, CHLOROPLASTIC"/>
    <property type="match status" value="1"/>
</dbReference>
<feature type="domain" description="GHMP kinase C-terminal" evidence="11">
    <location>
        <begin position="205"/>
        <end position="274"/>
    </location>
</feature>
<keyword evidence="13" id="KW-1185">Reference proteome</keyword>
<feature type="active site" evidence="9">
    <location>
        <position position="141"/>
    </location>
</feature>
<evidence type="ECO:0000259" key="10">
    <source>
        <dbReference type="Pfam" id="PF00288"/>
    </source>
</evidence>
<name>A0A3L8P115_9ACTN</name>
<keyword evidence="9" id="KW-0414">Isoprene biosynthesis</keyword>
<organism evidence="12 13">
    <name type="scientific">Nocardioides mangrovicus</name>
    <dbReference type="NCBI Taxonomy" id="2478913"/>
    <lineage>
        <taxon>Bacteria</taxon>
        <taxon>Bacillati</taxon>
        <taxon>Actinomycetota</taxon>
        <taxon>Actinomycetes</taxon>
        <taxon>Propionibacteriales</taxon>
        <taxon>Nocardioidaceae</taxon>
        <taxon>Nocardioides</taxon>
    </lineage>
</organism>
<dbReference type="Proteomes" id="UP000281708">
    <property type="component" value="Unassembled WGS sequence"/>
</dbReference>
<dbReference type="GO" id="GO:0050515">
    <property type="term" value="F:4-(cytidine 5'-diphospho)-2-C-methyl-D-erythritol kinase activity"/>
    <property type="evidence" value="ECO:0007669"/>
    <property type="project" value="UniProtKB-UniRule"/>
</dbReference>
<dbReference type="Pfam" id="PF08544">
    <property type="entry name" value="GHMP_kinases_C"/>
    <property type="match status" value="1"/>
</dbReference>
<comment type="function">
    <text evidence="9">Catalyzes the phosphorylation of the position 2 hydroxy group of 4-diphosphocytidyl-2C-methyl-D-erythritol.</text>
</comment>
<evidence type="ECO:0000256" key="4">
    <source>
        <dbReference type="ARBA" id="ARBA00022679"/>
    </source>
</evidence>
<dbReference type="InterPro" id="IPR013750">
    <property type="entry name" value="GHMP_kinase_C_dom"/>
</dbReference>
<dbReference type="RefSeq" id="WP_121806815.1">
    <property type="nucleotide sequence ID" value="NZ_RDBE01000009.1"/>
</dbReference>
<dbReference type="SUPFAM" id="SSF55060">
    <property type="entry name" value="GHMP Kinase, C-terminal domain"/>
    <property type="match status" value="1"/>
</dbReference>
<dbReference type="Gene3D" id="3.30.230.10">
    <property type="match status" value="1"/>
</dbReference>
<reference evidence="12 13" key="1">
    <citation type="submission" date="2018-10" db="EMBL/GenBank/DDBJ databases">
        <title>Marmoricola sp. 4Q3S-7 whole genome shotgun sequence.</title>
        <authorList>
            <person name="Li F."/>
        </authorList>
    </citation>
    <scope>NUCLEOTIDE SEQUENCE [LARGE SCALE GENOMIC DNA]</scope>
    <source>
        <strain evidence="12 13">4Q3S-7</strain>
    </source>
</reference>
<dbReference type="Pfam" id="PF00288">
    <property type="entry name" value="GHMP_kinases_N"/>
    <property type="match status" value="1"/>
</dbReference>
<evidence type="ECO:0000259" key="11">
    <source>
        <dbReference type="Pfam" id="PF08544"/>
    </source>
</evidence>
<feature type="active site" evidence="9">
    <location>
        <position position="11"/>
    </location>
</feature>
<dbReference type="GO" id="GO:0019288">
    <property type="term" value="P:isopentenyl diphosphate biosynthetic process, methylerythritol 4-phosphate pathway"/>
    <property type="evidence" value="ECO:0007669"/>
    <property type="project" value="UniProtKB-UniRule"/>
</dbReference>
<evidence type="ECO:0000256" key="9">
    <source>
        <dbReference type="HAMAP-Rule" id="MF_00061"/>
    </source>
</evidence>
<dbReference type="AlphaFoldDB" id="A0A3L8P115"/>
<accession>A0A3L8P115</accession>
<feature type="binding site" evidence="9">
    <location>
        <begin position="99"/>
        <end position="109"/>
    </location>
    <ligand>
        <name>ATP</name>
        <dbReference type="ChEBI" id="CHEBI:30616"/>
    </ligand>
</feature>
<dbReference type="GO" id="GO:0016114">
    <property type="term" value="P:terpenoid biosynthetic process"/>
    <property type="evidence" value="ECO:0007669"/>
    <property type="project" value="UniProtKB-UniRule"/>
</dbReference>
<dbReference type="EC" id="2.7.1.148" evidence="2 9"/>
<comment type="pathway">
    <text evidence="9">Isoprenoid biosynthesis; isopentenyl diphosphate biosynthesis via DXP pathway; isopentenyl diphosphate from 1-deoxy-D-xylulose 5-phosphate: step 3/6.</text>
</comment>
<protein>
    <recommendedName>
        <fullName evidence="3 9">4-diphosphocytidyl-2-C-methyl-D-erythritol kinase</fullName>
        <shortName evidence="9">CMK</shortName>
        <ecNumber evidence="2 9">2.7.1.148</ecNumber>
    </recommendedName>
    <alternativeName>
        <fullName evidence="8 9">4-(cytidine-5'-diphospho)-2-C-methyl-D-erythritol kinase</fullName>
    </alternativeName>
</protein>
<evidence type="ECO:0000313" key="13">
    <source>
        <dbReference type="Proteomes" id="UP000281708"/>
    </source>
</evidence>
<evidence type="ECO:0000256" key="3">
    <source>
        <dbReference type="ARBA" id="ARBA00017473"/>
    </source>
</evidence>
<dbReference type="PANTHER" id="PTHR43527">
    <property type="entry name" value="4-DIPHOSPHOCYTIDYL-2-C-METHYL-D-ERYTHRITOL KINASE, CHLOROPLASTIC"/>
    <property type="match status" value="1"/>
</dbReference>
<dbReference type="PIRSF" id="PIRSF010376">
    <property type="entry name" value="IspE"/>
    <property type="match status" value="1"/>
</dbReference>
<dbReference type="InterPro" id="IPR020568">
    <property type="entry name" value="Ribosomal_Su5_D2-typ_SF"/>
</dbReference>
<dbReference type="GO" id="GO:0005524">
    <property type="term" value="F:ATP binding"/>
    <property type="evidence" value="ECO:0007669"/>
    <property type="project" value="UniProtKB-UniRule"/>
</dbReference>
<keyword evidence="5 9" id="KW-0547">Nucleotide-binding</keyword>
<dbReference type="InterPro" id="IPR004424">
    <property type="entry name" value="IspE"/>
</dbReference>
<sequence>MTTISVRAPAKINLHLGVGPVREDGFHPLATVYQAIGMYDDVSVSEAADWSLAVRAHERIDVAEVPTDASNVALRAGRLLAAHHDLDRAASIVIEKAIPVAGGLAGGSADAAATLLALDRLWDLQTSDDDLLALAAELGSDVPFALVGGTAVGTGRGEVVSRVADRGRWWWVVVESDIGLSTPAVYREYDRMAVAADPAVPEALLAALADGDRRALAASVSNDLAAPALALRPDLAQVLAAGAAAGALTGLISGSGPTCLFLCEDQAHAAAVRMTLAEEHERVFAAAAPVAGAHVVEYA</sequence>
<keyword evidence="6 9" id="KW-0418">Kinase</keyword>
<evidence type="ECO:0000313" key="12">
    <source>
        <dbReference type="EMBL" id="RLV48493.1"/>
    </source>
</evidence>
<dbReference type="InterPro" id="IPR036554">
    <property type="entry name" value="GHMP_kinase_C_sf"/>
</dbReference>
<dbReference type="InterPro" id="IPR006204">
    <property type="entry name" value="GHMP_kinase_N_dom"/>
</dbReference>
<evidence type="ECO:0000256" key="6">
    <source>
        <dbReference type="ARBA" id="ARBA00022777"/>
    </source>
</evidence>
<feature type="domain" description="GHMP kinase N-terminal" evidence="10">
    <location>
        <begin position="72"/>
        <end position="149"/>
    </location>
</feature>
<evidence type="ECO:0000256" key="2">
    <source>
        <dbReference type="ARBA" id="ARBA00012052"/>
    </source>
</evidence>
<dbReference type="HAMAP" id="MF_00061">
    <property type="entry name" value="IspE"/>
    <property type="match status" value="1"/>
</dbReference>
<keyword evidence="4 9" id="KW-0808">Transferase</keyword>
<evidence type="ECO:0000256" key="8">
    <source>
        <dbReference type="ARBA" id="ARBA00032554"/>
    </source>
</evidence>
<dbReference type="NCBIfam" id="TIGR00154">
    <property type="entry name" value="ispE"/>
    <property type="match status" value="1"/>
</dbReference>